<comment type="caution">
    <text evidence="3">The sequence shown here is derived from an EMBL/GenBank/DDBJ whole genome shotgun (WGS) entry which is preliminary data.</text>
</comment>
<dbReference type="EMBL" id="MLJW01000033">
    <property type="protein sequence ID" value="OIR08187.1"/>
    <property type="molecule type" value="Genomic_DNA"/>
</dbReference>
<keyword evidence="2" id="KW-0812">Transmembrane</keyword>
<proteinExistence type="predicted"/>
<feature type="transmembrane region" description="Helical" evidence="2">
    <location>
        <begin position="75"/>
        <end position="96"/>
    </location>
</feature>
<organism evidence="3">
    <name type="scientific">mine drainage metagenome</name>
    <dbReference type="NCBI Taxonomy" id="410659"/>
    <lineage>
        <taxon>unclassified sequences</taxon>
        <taxon>metagenomes</taxon>
        <taxon>ecological metagenomes</taxon>
    </lineage>
</organism>
<gene>
    <name evidence="3" type="ORF">GALL_96880</name>
</gene>
<keyword evidence="2" id="KW-0472">Membrane</keyword>
<evidence type="ECO:0000256" key="2">
    <source>
        <dbReference type="SAM" id="Phobius"/>
    </source>
</evidence>
<dbReference type="AlphaFoldDB" id="A0A1J5SJS1"/>
<protein>
    <submittedName>
        <fullName evidence="3">Uncharacterized protein</fullName>
    </submittedName>
</protein>
<name>A0A1J5SJS1_9ZZZZ</name>
<reference evidence="3" key="1">
    <citation type="submission" date="2016-10" db="EMBL/GenBank/DDBJ databases">
        <title>Sequence of Gallionella enrichment culture.</title>
        <authorList>
            <person name="Poehlein A."/>
            <person name="Muehling M."/>
            <person name="Daniel R."/>
        </authorList>
    </citation>
    <scope>NUCLEOTIDE SEQUENCE</scope>
</reference>
<evidence type="ECO:0000313" key="3">
    <source>
        <dbReference type="EMBL" id="OIR08187.1"/>
    </source>
</evidence>
<evidence type="ECO:0000256" key="1">
    <source>
        <dbReference type="SAM" id="MobiDB-lite"/>
    </source>
</evidence>
<feature type="transmembrane region" description="Helical" evidence="2">
    <location>
        <begin position="42"/>
        <end position="63"/>
    </location>
</feature>
<sequence>MRNGILKHREQRRRDPTQDAVAPDTAAMMPSQEATAGLDRRTWLACGIALAALNLRLDAWLASGYGLPVAEVHRLVPLWIVPLLCVLLVAWVAALVRTRRVA</sequence>
<feature type="region of interest" description="Disordered" evidence="1">
    <location>
        <begin position="1"/>
        <end position="26"/>
    </location>
</feature>
<keyword evidence="2" id="KW-1133">Transmembrane helix</keyword>
<accession>A0A1J5SJS1</accession>
<feature type="compositionally biased region" description="Basic residues" evidence="1">
    <location>
        <begin position="1"/>
        <end position="11"/>
    </location>
</feature>